<keyword evidence="3" id="KW-1185">Reference proteome</keyword>
<organism evidence="3">
    <name type="scientific">Laccaria bicolor (strain S238N-H82 / ATCC MYA-4686)</name>
    <name type="common">Bicoloured deceiver</name>
    <name type="synonym">Laccaria laccata var. bicolor</name>
    <dbReference type="NCBI Taxonomy" id="486041"/>
    <lineage>
        <taxon>Eukaryota</taxon>
        <taxon>Fungi</taxon>
        <taxon>Dikarya</taxon>
        <taxon>Basidiomycota</taxon>
        <taxon>Agaricomycotina</taxon>
        <taxon>Agaricomycetes</taxon>
        <taxon>Agaricomycetidae</taxon>
        <taxon>Agaricales</taxon>
        <taxon>Agaricineae</taxon>
        <taxon>Hydnangiaceae</taxon>
        <taxon>Laccaria</taxon>
    </lineage>
</organism>
<feature type="compositionally biased region" description="Polar residues" evidence="1">
    <location>
        <begin position="81"/>
        <end position="119"/>
    </location>
</feature>
<feature type="region of interest" description="Disordered" evidence="1">
    <location>
        <begin position="31"/>
        <end position="211"/>
    </location>
</feature>
<dbReference type="RefSeq" id="XP_001886102.1">
    <property type="nucleotide sequence ID" value="XM_001886067.1"/>
</dbReference>
<dbReference type="AlphaFoldDB" id="B0DQ13"/>
<name>B0DQ13_LACBS</name>
<dbReference type="KEGG" id="lbc:LACBIDRAFT_307390"/>
<feature type="compositionally biased region" description="Basic and acidic residues" evidence="1">
    <location>
        <begin position="125"/>
        <end position="142"/>
    </location>
</feature>
<feature type="compositionally biased region" description="Low complexity" evidence="1">
    <location>
        <begin position="54"/>
        <end position="65"/>
    </location>
</feature>
<evidence type="ECO:0000313" key="3">
    <source>
        <dbReference type="Proteomes" id="UP000001194"/>
    </source>
</evidence>
<proteinExistence type="predicted"/>
<dbReference type="HOGENOM" id="CLU_031737_0_0_1"/>
<accession>B0DQ13</accession>
<gene>
    <name evidence="2" type="ORF">LACBIDRAFT_307390</name>
</gene>
<dbReference type="GeneID" id="6081736"/>
<dbReference type="EMBL" id="DS547125">
    <property type="protein sequence ID" value="EDR03306.1"/>
    <property type="molecule type" value="Genomic_DNA"/>
</dbReference>
<evidence type="ECO:0000256" key="1">
    <source>
        <dbReference type="SAM" id="MobiDB-lite"/>
    </source>
</evidence>
<reference evidence="2 3" key="1">
    <citation type="journal article" date="2008" name="Nature">
        <title>The genome of Laccaria bicolor provides insights into mycorrhizal symbiosis.</title>
        <authorList>
            <person name="Martin F."/>
            <person name="Aerts A."/>
            <person name="Ahren D."/>
            <person name="Brun A."/>
            <person name="Danchin E.G.J."/>
            <person name="Duchaussoy F."/>
            <person name="Gibon J."/>
            <person name="Kohler A."/>
            <person name="Lindquist E."/>
            <person name="Pereda V."/>
            <person name="Salamov A."/>
            <person name="Shapiro H.J."/>
            <person name="Wuyts J."/>
            <person name="Blaudez D."/>
            <person name="Buee M."/>
            <person name="Brokstein P."/>
            <person name="Canbaeck B."/>
            <person name="Cohen D."/>
            <person name="Courty P.E."/>
            <person name="Coutinho P.M."/>
            <person name="Delaruelle C."/>
            <person name="Detter J.C."/>
            <person name="Deveau A."/>
            <person name="DiFazio S."/>
            <person name="Duplessis S."/>
            <person name="Fraissinet-Tachet L."/>
            <person name="Lucic E."/>
            <person name="Frey-Klett P."/>
            <person name="Fourrey C."/>
            <person name="Feussner I."/>
            <person name="Gay G."/>
            <person name="Grimwood J."/>
            <person name="Hoegger P.J."/>
            <person name="Jain P."/>
            <person name="Kilaru S."/>
            <person name="Labbe J."/>
            <person name="Lin Y.C."/>
            <person name="Legue V."/>
            <person name="Le Tacon F."/>
            <person name="Marmeisse R."/>
            <person name="Melayah D."/>
            <person name="Montanini B."/>
            <person name="Muratet M."/>
            <person name="Nehls U."/>
            <person name="Niculita-Hirzel H."/>
            <person name="Oudot-Le Secq M.P."/>
            <person name="Peter M."/>
            <person name="Quesneville H."/>
            <person name="Rajashekar B."/>
            <person name="Reich M."/>
            <person name="Rouhier N."/>
            <person name="Schmutz J."/>
            <person name="Yin T."/>
            <person name="Chalot M."/>
            <person name="Henrissat B."/>
            <person name="Kuees U."/>
            <person name="Lucas S."/>
            <person name="Van de Peer Y."/>
            <person name="Podila G.K."/>
            <person name="Polle A."/>
            <person name="Pukkila P.J."/>
            <person name="Richardson P.M."/>
            <person name="Rouze P."/>
            <person name="Sanders I.R."/>
            <person name="Stajich J.E."/>
            <person name="Tunlid A."/>
            <person name="Tuskan G."/>
            <person name="Grigoriev I.V."/>
        </authorList>
    </citation>
    <scope>NUCLEOTIDE SEQUENCE [LARGE SCALE GENOMIC DNA]</scope>
    <source>
        <strain evidence="3">S238N-H82 / ATCC MYA-4686</strain>
    </source>
</reference>
<protein>
    <submittedName>
        <fullName evidence="2">Predicted protein</fullName>
    </submittedName>
</protein>
<dbReference type="InParanoid" id="B0DQ13"/>
<feature type="region of interest" description="Disordered" evidence="1">
    <location>
        <begin position="401"/>
        <end position="434"/>
    </location>
</feature>
<dbReference type="Proteomes" id="UP000001194">
    <property type="component" value="Unassembled WGS sequence"/>
</dbReference>
<sequence length="434" mass="47082">MTEYTASSQALRQYMTSRERTAYWVKSHEPENAFYSPSAPPTVIDDYLPPSSPPSEVGSVRSVPPKMFLRYNDGRPDQPIPYSSKTPGGMTSSNGSGRQISQPPHSQRTRSGSQGTSPLGRSHPHRPDDRPRPPPLKPEEIRILPSQGEVFTSPTSSSRHTRSKSLPRTTAELRPSAYALDVPQVPFFPPPSHRSPTPYQTPPHSAGAVPGQQISFAQPPLRHQQPGRHSNSRQPPAIIYAPSHHANRSHYAPPAILHHPPQMGPNGMIYSHSAPVGSAQYPPAVATPYPSAGGSAHHHSSSLHDVRRGREFYRERGRAAFQGTATRIISPSASSTSLADTHHSGSTYYVLPAHHGQKVHVIAPSREQSVDTATSTTATSPYAQSFGKKPFFQRLFSFGGKFSSGGSSKAAPTGGRKLHRRHSTGPSARPRVVA</sequence>
<evidence type="ECO:0000313" key="2">
    <source>
        <dbReference type="EMBL" id="EDR03306.1"/>
    </source>
</evidence>
<dbReference type="OrthoDB" id="3249663at2759"/>